<feature type="domain" description="Big-1" evidence="4">
    <location>
        <begin position="2065"/>
        <end position="2157"/>
    </location>
</feature>
<dbReference type="RefSeq" id="WP_179913604.1">
    <property type="nucleotide sequence ID" value="NZ_JACBYE010000026.1"/>
</dbReference>
<dbReference type="InterPro" id="IPR001298">
    <property type="entry name" value="Filamin/ABP280_rpt"/>
</dbReference>
<feature type="domain" description="Big-1" evidence="4">
    <location>
        <begin position="1465"/>
        <end position="1557"/>
    </location>
</feature>
<evidence type="ECO:0000256" key="3">
    <source>
        <dbReference type="SAM" id="Phobius"/>
    </source>
</evidence>
<dbReference type="GO" id="GO:0005975">
    <property type="term" value="P:carbohydrate metabolic process"/>
    <property type="evidence" value="ECO:0007669"/>
    <property type="project" value="UniProtKB-ARBA"/>
</dbReference>
<dbReference type="PROSITE" id="PS51318">
    <property type="entry name" value="TAT"/>
    <property type="match status" value="1"/>
</dbReference>
<dbReference type="InterPro" id="IPR008964">
    <property type="entry name" value="Invasin/intimin_cell_adhesion"/>
</dbReference>
<keyword evidence="3" id="KW-0472">Membrane</keyword>
<keyword evidence="6" id="KW-1185">Reference proteome</keyword>
<dbReference type="InterPro" id="IPR011050">
    <property type="entry name" value="Pectin_lyase_fold/virulence"/>
</dbReference>
<dbReference type="SUPFAM" id="SSF49373">
    <property type="entry name" value="Invasin/intimin cell-adhesion fragments"/>
    <property type="match status" value="25"/>
</dbReference>
<dbReference type="SMART" id="SM00557">
    <property type="entry name" value="IG_FLMN"/>
    <property type="match status" value="1"/>
</dbReference>
<evidence type="ECO:0000259" key="4">
    <source>
        <dbReference type="PROSITE" id="PS51127"/>
    </source>
</evidence>
<keyword evidence="3" id="KW-1133">Transmembrane helix</keyword>
<dbReference type="InterPro" id="IPR013783">
    <property type="entry name" value="Ig-like_fold"/>
</dbReference>
<comment type="similarity">
    <text evidence="1">Belongs to the intimin/invasin family.</text>
</comment>
<evidence type="ECO:0000313" key="5">
    <source>
        <dbReference type="EMBL" id="NYS94139.1"/>
    </source>
</evidence>
<dbReference type="Pfam" id="PF02369">
    <property type="entry name" value="Big_1"/>
    <property type="match status" value="1"/>
</dbReference>
<feature type="domain" description="Big-1" evidence="4">
    <location>
        <begin position="2365"/>
        <end position="2457"/>
    </location>
</feature>
<dbReference type="InterPro" id="IPR017868">
    <property type="entry name" value="Filamin/ABP280_repeat-like"/>
</dbReference>
<dbReference type="Pfam" id="PF09134">
    <property type="entry name" value="Invasin_D3"/>
    <property type="match status" value="24"/>
</dbReference>
<feature type="domain" description="Big-1" evidence="4">
    <location>
        <begin position="2965"/>
        <end position="3056"/>
    </location>
</feature>
<organism evidence="5 6">
    <name type="scientific">Sanguibacter inulinus</name>
    <dbReference type="NCBI Taxonomy" id="60922"/>
    <lineage>
        <taxon>Bacteria</taxon>
        <taxon>Bacillati</taxon>
        <taxon>Actinomycetota</taxon>
        <taxon>Actinomycetes</taxon>
        <taxon>Micrococcales</taxon>
        <taxon>Sanguibacteraceae</taxon>
        <taxon>Sanguibacter</taxon>
    </lineage>
</organism>
<proteinExistence type="inferred from homology"/>
<name>A0A853EU99_9MICO</name>
<protein>
    <submittedName>
        <fullName evidence="5">Ig-like domain-containing protein</fullName>
    </submittedName>
</protein>
<feature type="domain" description="Big-1" evidence="4">
    <location>
        <begin position="2665"/>
        <end position="2757"/>
    </location>
</feature>
<feature type="domain" description="Big-1" evidence="4">
    <location>
        <begin position="1765"/>
        <end position="1857"/>
    </location>
</feature>
<evidence type="ECO:0000256" key="2">
    <source>
        <dbReference type="SAM" id="MobiDB-lite"/>
    </source>
</evidence>
<feature type="compositionally biased region" description="Low complexity" evidence="2">
    <location>
        <begin position="3530"/>
        <end position="3552"/>
    </location>
</feature>
<dbReference type="InterPro" id="IPR041498">
    <property type="entry name" value="Big_6"/>
</dbReference>
<feature type="domain" description="Big-1" evidence="4">
    <location>
        <begin position="3164"/>
        <end position="3255"/>
    </location>
</feature>
<dbReference type="EMBL" id="JACBYE010000026">
    <property type="protein sequence ID" value="NYS94139.1"/>
    <property type="molecule type" value="Genomic_DNA"/>
</dbReference>
<evidence type="ECO:0000256" key="1">
    <source>
        <dbReference type="ARBA" id="ARBA00010116"/>
    </source>
</evidence>
<feature type="domain" description="Big-1" evidence="4">
    <location>
        <begin position="2265"/>
        <end position="2357"/>
    </location>
</feature>
<feature type="transmembrane region" description="Helical" evidence="3">
    <location>
        <begin position="3574"/>
        <end position="3592"/>
    </location>
</feature>
<dbReference type="SMART" id="SM00634">
    <property type="entry name" value="BID_1"/>
    <property type="match status" value="20"/>
</dbReference>
<feature type="region of interest" description="Disordered" evidence="2">
    <location>
        <begin position="3519"/>
        <end position="3568"/>
    </location>
</feature>
<dbReference type="Gene3D" id="2.60.40.10">
    <property type="entry name" value="Immunoglobulins"/>
    <property type="match status" value="27"/>
</dbReference>
<feature type="domain" description="Big-1" evidence="4">
    <location>
        <begin position="2765"/>
        <end position="2857"/>
    </location>
</feature>
<evidence type="ECO:0000313" key="6">
    <source>
        <dbReference type="Proteomes" id="UP000561011"/>
    </source>
</evidence>
<comment type="caution">
    <text evidence="5">The sequence shown here is derived from an EMBL/GenBank/DDBJ whole genome shotgun (WGS) entry which is preliminary data.</text>
</comment>
<dbReference type="InterPro" id="IPR006311">
    <property type="entry name" value="TAT_signal"/>
</dbReference>
<feature type="domain" description="Big-1" evidence="4">
    <location>
        <begin position="2465"/>
        <end position="2557"/>
    </location>
</feature>
<feature type="domain" description="Big-1" evidence="4">
    <location>
        <begin position="1365"/>
        <end position="1457"/>
    </location>
</feature>
<dbReference type="GO" id="GO:0009279">
    <property type="term" value="C:cell outer membrane"/>
    <property type="evidence" value="ECO:0007669"/>
    <property type="project" value="TreeGrafter"/>
</dbReference>
<reference evidence="5 6" key="1">
    <citation type="submission" date="2020-07" db="EMBL/GenBank/DDBJ databases">
        <title>MOT database genomes.</title>
        <authorList>
            <person name="Joseph S."/>
            <person name="Aduse-Opoku J."/>
            <person name="Hashim A."/>
            <person name="Wade W."/>
            <person name="Curtis M."/>
        </authorList>
    </citation>
    <scope>NUCLEOTIDE SEQUENCE [LARGE SCALE GENOMIC DNA]</scope>
    <source>
        <strain evidence="5 6">DSM 100099</strain>
    </source>
</reference>
<feature type="domain" description="Big-1" evidence="4">
    <location>
        <begin position="1865"/>
        <end position="1957"/>
    </location>
</feature>
<feature type="domain" description="Big-1" evidence="4">
    <location>
        <begin position="1665"/>
        <end position="1757"/>
    </location>
</feature>
<dbReference type="Pfam" id="PF19077">
    <property type="entry name" value="Big_13"/>
    <property type="match status" value="1"/>
</dbReference>
<gene>
    <name evidence="5" type="ORF">HZZ10_11495</name>
</gene>
<feature type="domain" description="Big-1" evidence="4">
    <location>
        <begin position="3064"/>
        <end position="3156"/>
    </location>
</feature>
<dbReference type="PROSITE" id="PS50194">
    <property type="entry name" value="FILAMIN_REPEAT"/>
    <property type="match status" value="1"/>
</dbReference>
<feature type="domain" description="Big-1" evidence="4">
    <location>
        <begin position="764"/>
        <end position="857"/>
    </location>
</feature>
<sequence length="3601" mass="349358">MNTRDSDLGPRPARTRRAWVRSAGAVAVTAMLASLLAVLPATTASAADRTFLVDSLSAVGDDATVGDGVCATAAGACTLRAALQESNAIGTTDTVTIAPAEDVDASTPGVQTSGTIVGHATTSAGWMYSGALTPLGDLGAYFVATAPVTLDFQGRLGIRSLNDVYGSTAIYLNGPGVTLRNFTTVRSNETAVVVGPAGDGAVIENGSSLDPGSIDLERFLWLADGADRVTVRAVEIGSTYAAGGSAIRIAAGATVDGLTLDRIHMYDPDTERYTGLQGQGAATLSNLTVIGSRFEGFGGANHALDLRGFTLTNAQIVGNTFTRNSLTAGYTLVFINTPGLGAPNVISGNTFDNAGANAGTTSYAVYALLSRTAAQQSGWRIEDNYFDGFTSSSVYLAGTGILTAQRNTFGTASYGGLGAGNETSAVSMLTNATAASNSQVSTWYPTATSYDSAQCTLSISVTPPSSGTVPTVPVSIDAYYLPTGATSGATVHLGRQTLSAAGQMTVPYTLGPGQIRVQTIDATGRASQYSRTVQQTQADLCGPRVTVDQAASQADPTSMRDLRFTVAVSEPLATSGAGALTASDFSTAGSTAPGTRVTAVAKVNDTLYTVTARADASGTVTLSLPAGAVSDASGNLSAESTSTDGSVTYVSPLTIAPTSVTVTEGDLGSSYTVSSTLAATAPILVAATVGTPAWATVDPSTASLPTTGGSVSLVVTAVDDAETDGTRQTTITHTVTSTDQNFDGLVLAPVDLTVLDDDVVDAALSTLTVEPGTAVADGVDSLSATVTARNAAGGLVAGVALVVSVAPGASPASTTCTTSAAGTCSVPVTSTTPGTYQVSATLGGAAVQGSPASVTFVAGPADATTSTISASVAELVADNASQSEITVQLRDSLGHPLTTSGGTVAIATSEGTVGPTTDNGDGTYSAILTAPSEVSVATVSFTLDAVVGARTTTVTFVPGDASPARSTIVAADPTLVADGAATTEVTVTLLDGFDNPLTASGGDVVVATSAGTVSGTTDNGDGTYISTLTAPTTTGTAVLSFTVDGTQATATTEVGLVAGPVDLTLSTITADPVAITADGTSTAVATVQLRDAAGNAVTTGGGDVVVSSDLGTLTGTVDQGNGTYTSTLTSTTTPGTATLTFTVDGVEGSARATVDLVVGSADPTTSTIDASPTSIVADGTSTSAITVRLRDSQGTALETSGGVVVVSTDLGSVSATTDNGDGTYSAVLTSSSTTGAATLGFAIGDDEATSTASVAFVPGPVDLGLSEISANPTEILADGSSTSLVSVQLKDAQGNTIVGSTDVVSITTDLGTVTATTAVGDGLHTATLTSSTTAGTATLGYAVGGIDAPGTAQVELLVGAVDLAASTIVATPDSIVADGTSTSQLVVQLRDTNGNPLKTSGGTIVISTDAGTVGATTDVGDGTYTAELTSATTVGAATLSFSLDDVPGEATATVDFTAGPAALTTSTIEASSTSITADGASSSTVTVRLLDGNGNPLTTSGGTVVIATDAGTVGATTDVGDGTYTAVLTSGTTAGTATLSFTLDDVSAEATATVDFTAGAADLTASTIEASPTSITADGTSTSTVTVRLLDANGNPLTSSGGTVVVTTDAGTVGTTTDVGDGTYTAELTSSTTAGTATLSFTLDDVPAEATTAVELLAGAADAATSTIEAAPTSITADGISTSTITVQLLDTNGNALTTSGGTVVIATEGGTVGPTTDVGDGTYTAELTSATTAGTATVSFSLDDAPGTQTASVAFTPGDVDLSASTISASPTTILADGTSTSTVTVTLLDANGNPTGTSGGLVVVATDLGTVGATTDAGDGTYSAVLTSARTAGTATVSFTLDGAGAPATAPVALTAGAVDLGSSTIEADPMSITADGVSTSTVTVRLVDANGNALVSSGGEVVVFSSRGEVLGTVDEGDGSYTAVLRSSTAAGVAAVGFTLGGEVAGPTVPVTFVAGEASAGLSEISASPASITADGASTSTITVRLVDANGNPLTTSAGTVAIATDAGTLGATTDVGDGTYTAELTSSTTAGTATLSFTLDDARAEATATVDLTAGAVDLTTSTVEASPTSITADGTSTSTVTVRLVDANGNPLTSSGGTVLVSTDLGSVSSTTDVGDGTYTATLTSGTFAGQATVTFAVDDQPAESSATVDLLPAAADLTTSTVEASPTSITADGTSTSTVTVRLLDANGNALTTSGGTVVVATDAGTVGATTDVGDGTYTAELTSSTTAGTATLSFTLDDAAAEATAAVGFVAGPADTETSTVEASPTSITADGASTSTVTVRLVDGNGNPLTTSGGAVVIATDAGTLGTTTDNGDGTYTAVLTSSTTTGTATLSFTLDDVPAEATATVDFTSGTADLTASTIEADPTTLTADGSSTSTVTVRLVDGNGNPLTSSGGTVVVTSDLGTVGAVTDLGDGSYTAVFTAATTVGTATLGFTLDGTAAEATATVDLLAGPADPTRTTVEVFPTTLVADGTTTATVTVRTVDAQGNPVTTGGAPVAVSTDLGAVGPVTDLGDGTYTATLTSATTVGTATISFTLDGAAGSQSAEALFVAGSADPARSVVAADPTTITADGVSTSTLTVRLIDANGNPLTSSGGTVVLITDAGSVSATTDQGDGTYTATLLSPTTTGTATVSFTVDGVLAEATAAVALVAGAADPTLTTIEASPGQIVADGVSTSTVTVRLRDALGNPIASSRGTVVVATDAGTVSGTTDVGDGTYTATLTSAATAGVATLTFTLDETPGLDTATVTFVAGTASPTTSTIEASPDVLLADGASTSDVTVRLIDVNGNPLTSSGGTVVVSTTAGSVTAATDDGDGTYSATYTAATTPGTAVLSFTVGGVAADETATVDLVVGAGDPTTSTISASESTLVVGDDVESVITVQLRDLAGNTLTTPGGAVVIATDAGTLSATSDNGDGSYSAVLTAPLVAGQATVSYTLDGIPGTRTLVVSFLEGEASPSTSQILAAPSSIVADGVDGATVTVRLFDGFGNPLVSSGGTVVVTTSLGDVTATTDLGDGTYTARLSGTSTGDATLGFSIDGVQASATTDVSLVAGGADPATSTVSASPTVLVADGTSTSAVTVRLRDAQGNPLTSEGGSVTLSTDLGTLSDVTDNGDGSSTATLTSATTAGTATVSFAVDGVRGTGTATVELVAGPPSPTTSTLTVAPTTIESGGVDASTLTVRLLDSVGNPLTQGGAAVVLSSDLGEVSPTVDHGDGTYTATLTSLLPGTATVTFTVGGTTADATSTVQVVDTTAAEAPAILAPTDGSRVSPTVQISGSGASGATLTVSVVGGGEICTVVVTTSGTWACSPAQPLPEGTTTFVATQVDGSGSTSVGSTPVSVVVDGTAPPAPDLDPTTGDLVTGLSEPGTTVTVSDSGGTVLCTATAGPDGRFVCDPEEQVPAGTLLSATATDEAGNTSEASFVRVGGASLTLEAESLLSGAEQVAYGRGFLPGETVAGLLESTPVDLGTQVADADGTVTFSFVLPADVELGAHTVTLTGERSGSVAADFEVVAAPVDPTPPTTPTTPTTPILPTAPSVAPGSSGPSAPAAPTPSTPQHGLLSRTGADPAGALVAAAAVLLGLLLLGASRRRRGEDV</sequence>
<dbReference type="InterPro" id="IPR051715">
    <property type="entry name" value="Intimin-Invasin_domain"/>
</dbReference>
<feature type="domain" description="Big-1" evidence="4">
    <location>
        <begin position="1565"/>
        <end position="1657"/>
    </location>
</feature>
<dbReference type="InterPro" id="IPR003344">
    <property type="entry name" value="Big_1_dom"/>
</dbReference>
<feature type="domain" description="Big-1" evidence="4">
    <location>
        <begin position="1965"/>
        <end position="2057"/>
    </location>
</feature>
<feature type="domain" description="Big-1" evidence="4">
    <location>
        <begin position="965"/>
        <end position="1057"/>
    </location>
</feature>
<feature type="domain" description="Big-1" evidence="4">
    <location>
        <begin position="2165"/>
        <end position="2257"/>
    </location>
</feature>
<feature type="domain" description="Big-1" evidence="4">
    <location>
        <begin position="2565"/>
        <end position="2657"/>
    </location>
</feature>
<dbReference type="PANTHER" id="PTHR39576">
    <property type="entry name" value="ATTACHING AND EFFACING PROTEIN HOMOLOG-RELATED-RELATED"/>
    <property type="match status" value="1"/>
</dbReference>
<dbReference type="PROSITE" id="PS51127">
    <property type="entry name" value="BIG1"/>
    <property type="match status" value="20"/>
</dbReference>
<dbReference type="PANTHER" id="PTHR39576:SF1">
    <property type="entry name" value="INVASIN"/>
    <property type="match status" value="1"/>
</dbReference>
<dbReference type="SUPFAM" id="SSF51126">
    <property type="entry name" value="Pectin lyase-like"/>
    <property type="match status" value="1"/>
</dbReference>
<dbReference type="InterPro" id="IPR015217">
    <property type="entry name" value="Invasin_dom_3"/>
</dbReference>
<accession>A0A853EU99</accession>
<keyword evidence="3" id="KW-0812">Transmembrane</keyword>
<dbReference type="Proteomes" id="UP000561011">
    <property type="component" value="Unassembled WGS sequence"/>
</dbReference>
<dbReference type="Pfam" id="PF17936">
    <property type="entry name" value="Big_6"/>
    <property type="match status" value="1"/>
</dbReference>
<dbReference type="InterPro" id="IPR044016">
    <property type="entry name" value="Big_13"/>
</dbReference>